<dbReference type="Proteomes" id="UP000304840">
    <property type="component" value="Chromosome"/>
</dbReference>
<reference evidence="2" key="1">
    <citation type="submission" date="2016-03" db="EMBL/GenBank/DDBJ databases">
        <title>Flavobacterium columnare strain B185, complete genome.</title>
        <authorList>
            <person name="Sundberg L.-R."/>
            <person name="Papponen P."/>
            <person name="Laanto E."/>
        </authorList>
    </citation>
    <scope>NUCLEOTIDE SEQUENCE [LARGE SCALE GENOMIC DNA]</scope>
    <source>
        <strain evidence="2">B185</strain>
    </source>
</reference>
<gene>
    <name evidence="1" type="ORF">UN65_08375</name>
</gene>
<sequence>MDPITLLKLMLPDFLVDYFEIISVDNSEENLHLYFEEKAKPPKEFDNIELASKDLTDEITIQDFPLRGKFVYLHIKRRRWTNKNTGEIVKRDWNLVAKETRMTQEFASFLKEINR</sequence>
<accession>A0AAI8CJN4</accession>
<organism evidence="1 2">
    <name type="scientific">Flavobacterium columnare</name>
    <dbReference type="NCBI Taxonomy" id="996"/>
    <lineage>
        <taxon>Bacteria</taxon>
        <taxon>Pseudomonadati</taxon>
        <taxon>Bacteroidota</taxon>
        <taxon>Flavobacteriia</taxon>
        <taxon>Flavobacteriales</taxon>
        <taxon>Flavobacteriaceae</taxon>
        <taxon>Flavobacterium</taxon>
    </lineage>
</organism>
<reference evidence="1 2" key="2">
    <citation type="submission" date="2019-05" db="EMBL/GenBank/DDBJ databases">
        <authorList>
            <person name="Ravantti J.J."/>
        </authorList>
    </citation>
    <scope>NUCLEOTIDE SEQUENCE [LARGE SCALE GENOMIC DNA]</scope>
    <source>
        <strain evidence="1 2">B185</strain>
    </source>
</reference>
<evidence type="ECO:0000313" key="2">
    <source>
        <dbReference type="Proteomes" id="UP000304840"/>
    </source>
</evidence>
<dbReference type="EMBL" id="CP010992">
    <property type="protein sequence ID" value="AMO21468.2"/>
    <property type="molecule type" value="Genomic_DNA"/>
</dbReference>
<proteinExistence type="predicted"/>
<evidence type="ECO:0000313" key="1">
    <source>
        <dbReference type="EMBL" id="AMO21468.2"/>
    </source>
</evidence>
<dbReference type="AlphaFoldDB" id="A0AAI8CJN4"/>
<dbReference type="RefSeq" id="WP_138425358.1">
    <property type="nucleotide sequence ID" value="NZ_CP010992.1"/>
</dbReference>
<name>A0AAI8CJN4_9FLAO</name>
<protein>
    <submittedName>
        <fullName evidence="1">Transposase</fullName>
    </submittedName>
</protein>